<dbReference type="Pfam" id="PF01420">
    <property type="entry name" value="Methylase_S"/>
    <property type="match status" value="1"/>
</dbReference>
<dbReference type="EMBL" id="VSSQ01102562">
    <property type="protein sequence ID" value="MPN43873.1"/>
    <property type="molecule type" value="Genomic_DNA"/>
</dbReference>
<reference evidence="5" key="1">
    <citation type="submission" date="2019-08" db="EMBL/GenBank/DDBJ databases">
        <authorList>
            <person name="Kucharzyk K."/>
            <person name="Murdoch R.W."/>
            <person name="Higgins S."/>
            <person name="Loffler F."/>
        </authorList>
    </citation>
    <scope>NUCLEOTIDE SEQUENCE</scope>
</reference>
<dbReference type="GO" id="GO:0003677">
    <property type="term" value="F:DNA binding"/>
    <property type="evidence" value="ECO:0007669"/>
    <property type="project" value="UniProtKB-KW"/>
</dbReference>
<evidence type="ECO:0000256" key="1">
    <source>
        <dbReference type="ARBA" id="ARBA00010923"/>
    </source>
</evidence>
<dbReference type="Gene3D" id="3.90.220.20">
    <property type="entry name" value="DNA methylase specificity domains"/>
    <property type="match status" value="1"/>
</dbReference>
<dbReference type="SUPFAM" id="SSF116734">
    <property type="entry name" value="DNA methylase specificity domain"/>
    <property type="match status" value="1"/>
</dbReference>
<dbReference type="InterPro" id="IPR044946">
    <property type="entry name" value="Restrct_endonuc_typeI_TRD_sf"/>
</dbReference>
<dbReference type="AlphaFoldDB" id="A0A645I8Y6"/>
<name>A0A645I8Y6_9ZZZZ</name>
<keyword evidence="3" id="KW-0238">DNA-binding</keyword>
<dbReference type="PANTHER" id="PTHR30408:SF12">
    <property type="entry name" value="TYPE I RESTRICTION ENZYME MJAVIII SPECIFICITY SUBUNIT"/>
    <property type="match status" value="1"/>
</dbReference>
<accession>A0A645I8Y6</accession>
<proteinExistence type="inferred from homology"/>
<gene>
    <name evidence="5" type="ORF">SDC9_191434</name>
</gene>
<comment type="similarity">
    <text evidence="1">Belongs to the type-I restriction system S methylase family.</text>
</comment>
<evidence type="ECO:0000256" key="2">
    <source>
        <dbReference type="ARBA" id="ARBA00022747"/>
    </source>
</evidence>
<organism evidence="5">
    <name type="scientific">bioreactor metagenome</name>
    <dbReference type="NCBI Taxonomy" id="1076179"/>
    <lineage>
        <taxon>unclassified sequences</taxon>
        <taxon>metagenomes</taxon>
        <taxon>ecological metagenomes</taxon>
    </lineage>
</organism>
<dbReference type="InterPro" id="IPR052021">
    <property type="entry name" value="Type-I_RS_S_subunit"/>
</dbReference>
<dbReference type="GO" id="GO:0009307">
    <property type="term" value="P:DNA restriction-modification system"/>
    <property type="evidence" value="ECO:0007669"/>
    <property type="project" value="UniProtKB-KW"/>
</dbReference>
<comment type="caution">
    <text evidence="5">The sequence shown here is derived from an EMBL/GenBank/DDBJ whole genome shotgun (WGS) entry which is preliminary data.</text>
</comment>
<dbReference type="PANTHER" id="PTHR30408">
    <property type="entry name" value="TYPE-1 RESTRICTION ENZYME ECOKI SPECIFICITY PROTEIN"/>
    <property type="match status" value="1"/>
</dbReference>
<evidence type="ECO:0000313" key="5">
    <source>
        <dbReference type="EMBL" id="MPN43873.1"/>
    </source>
</evidence>
<evidence type="ECO:0000259" key="4">
    <source>
        <dbReference type="Pfam" id="PF01420"/>
    </source>
</evidence>
<protein>
    <recommendedName>
        <fullName evidence="4">Type I restriction modification DNA specificity domain-containing protein</fullName>
    </recommendedName>
</protein>
<feature type="domain" description="Type I restriction modification DNA specificity" evidence="4">
    <location>
        <begin position="12"/>
        <end position="173"/>
    </location>
</feature>
<dbReference type="InterPro" id="IPR000055">
    <property type="entry name" value="Restrct_endonuc_typeI_TRD"/>
</dbReference>
<keyword evidence="2" id="KW-0680">Restriction system</keyword>
<evidence type="ECO:0000256" key="3">
    <source>
        <dbReference type="ARBA" id="ARBA00023125"/>
    </source>
</evidence>
<sequence>MFGNLPENFKHETVELGKIADMFSGGTPSSKHPEYYGDKYPFVTTPCLGKNYISETDAVNWLSELGVEKSSTHIIPAYSVMYGSRVGVGKSSINTCEMCTNQDILSFFNIDTEKYDLLFIKKVMDQYFDYIVIQKRGSTIKGVPSDIVKALKIPMVPIDEQKMFAAFTEQSDKSK</sequence>